<dbReference type="AlphaFoldDB" id="Q978H0"/>
<protein>
    <submittedName>
        <fullName evidence="2">TVG1493094 protein</fullName>
    </submittedName>
</protein>
<dbReference type="KEGG" id="tvo:TVG1493094"/>
<keyword evidence="3" id="KW-1185">Reference proteome</keyword>
<dbReference type="HOGENOM" id="CLU_2313950_0_0_2"/>
<reference evidence="2 3" key="1">
    <citation type="journal article" date="1999" name="Proc. Jpn. Acad.">
        <title>Determination of the complete genomic DNA sequence of Thermoplasma volvanium GSS1.</title>
        <authorList>
            <person name="Kawashima T."/>
            <person name="Yamamoto Y."/>
            <person name="Aramaki H."/>
            <person name="Nunoshiba T."/>
            <person name="Kawamoto T."/>
            <person name="Watanabe K."/>
            <person name="Yamazaki M."/>
            <person name="Kanehori K."/>
            <person name="Amano N."/>
            <person name="Ohya Y."/>
            <person name="Makino K."/>
            <person name="Suzuki M."/>
        </authorList>
    </citation>
    <scope>NUCLEOTIDE SEQUENCE [LARGE SCALE GENOMIC DNA]</scope>
    <source>
        <strain evidence="3">ATCC 51530 / DSM 4299 / JCM 9571 / NBRC 15438 / GSS1</strain>
    </source>
</reference>
<feature type="compositionally biased region" description="Basic and acidic residues" evidence="1">
    <location>
        <begin position="1"/>
        <end position="28"/>
    </location>
</feature>
<dbReference type="eggNOG" id="arCOG06915">
    <property type="taxonomic scope" value="Archaea"/>
</dbReference>
<reference evidence="2 3" key="2">
    <citation type="journal article" date="2000" name="Proc. Natl. Acad. Sci. U.S.A.">
        <title>Archaeal adaptation to higher temperatures revealed by genomic sequence of Thermoplasma volcanium.</title>
        <authorList>
            <person name="Kawashima T."/>
            <person name="Amano N."/>
            <person name="Koike H."/>
            <person name="Makino S."/>
            <person name="Higuchi S."/>
            <person name="Kawashima-Ohya Y."/>
            <person name="Watanabe K."/>
            <person name="Yamazaki M."/>
            <person name="Kanehori K."/>
            <person name="Kawamoto T."/>
            <person name="Nunoshiba T."/>
            <person name="Yamamoto Y."/>
            <person name="Aramaki H."/>
            <person name="Makino K."/>
            <person name="Suzuki M."/>
        </authorList>
    </citation>
    <scope>NUCLEOTIDE SEQUENCE [LARGE SCALE GENOMIC DNA]</scope>
    <source>
        <strain evidence="3">ATCC 51530 / DSM 4299 / JCM 9571 / NBRC 15438 / GSS1</strain>
    </source>
</reference>
<accession>Q978H0</accession>
<evidence type="ECO:0000256" key="1">
    <source>
        <dbReference type="SAM" id="MobiDB-lite"/>
    </source>
</evidence>
<dbReference type="EMBL" id="BA000011">
    <property type="protein sequence ID" value="BAB60587.1"/>
    <property type="molecule type" value="Genomic_DNA"/>
</dbReference>
<dbReference type="GeneID" id="1442133"/>
<gene>
    <name evidence="2" type="ORF">TVG1493094</name>
</gene>
<feature type="region of interest" description="Disordered" evidence="1">
    <location>
        <begin position="1"/>
        <end position="30"/>
    </location>
</feature>
<sequence>MVRGIDETNSQDEPKNTAIQDEKTEKTENQLTFRKIITDDKRHNPVPSKYKPGMYVAMTISEARQIKAYNFSSEVSEREFKAMADEPQKKIAIGKGWSP</sequence>
<organism evidence="2 3">
    <name type="scientific">Thermoplasma volcanium (strain ATCC 51530 / DSM 4299 / JCM 9571 / NBRC 15438 / GSS1)</name>
    <dbReference type="NCBI Taxonomy" id="273116"/>
    <lineage>
        <taxon>Archaea</taxon>
        <taxon>Methanobacteriati</taxon>
        <taxon>Thermoplasmatota</taxon>
        <taxon>Thermoplasmata</taxon>
        <taxon>Thermoplasmatales</taxon>
        <taxon>Thermoplasmataceae</taxon>
        <taxon>Thermoplasma</taxon>
    </lineage>
</organism>
<dbReference type="Proteomes" id="UP000001017">
    <property type="component" value="Chromosome"/>
</dbReference>
<name>Q978H0_THEVO</name>
<evidence type="ECO:0000313" key="2">
    <source>
        <dbReference type="EMBL" id="BAB60587.1"/>
    </source>
</evidence>
<evidence type="ECO:0000313" key="3">
    <source>
        <dbReference type="Proteomes" id="UP000001017"/>
    </source>
</evidence>
<proteinExistence type="predicted"/>
<dbReference type="PaxDb" id="273116-14325684"/>
<dbReference type="RefSeq" id="WP_010917675.1">
    <property type="nucleotide sequence ID" value="NC_002689.2"/>
</dbReference>